<protein>
    <submittedName>
        <fullName evidence="6">Glycosyl hydrolase</fullName>
    </submittedName>
</protein>
<dbReference type="EMBL" id="AP019308">
    <property type="protein sequence ID" value="BBH20341.1"/>
    <property type="molecule type" value="Genomic_DNA"/>
</dbReference>
<gene>
    <name evidence="6" type="ORF">Back11_16860</name>
</gene>
<evidence type="ECO:0000256" key="4">
    <source>
        <dbReference type="RuleBase" id="RU361161"/>
    </source>
</evidence>
<dbReference type="Proteomes" id="UP000275368">
    <property type="component" value="Chromosome"/>
</dbReference>
<evidence type="ECO:0000313" key="7">
    <source>
        <dbReference type="Proteomes" id="UP000275368"/>
    </source>
</evidence>
<dbReference type="InterPro" id="IPR019800">
    <property type="entry name" value="Glyco_hydro_3_AS"/>
</dbReference>
<evidence type="ECO:0000256" key="1">
    <source>
        <dbReference type="ARBA" id="ARBA00005336"/>
    </source>
</evidence>
<dbReference type="FunFam" id="2.60.40.10:FF:000495">
    <property type="entry name" value="Periplasmic beta-glucosidase"/>
    <property type="match status" value="1"/>
</dbReference>
<evidence type="ECO:0000259" key="5">
    <source>
        <dbReference type="SMART" id="SM01217"/>
    </source>
</evidence>
<dbReference type="PANTHER" id="PTHR42715:SF10">
    <property type="entry name" value="BETA-GLUCOSIDASE"/>
    <property type="match status" value="1"/>
</dbReference>
<dbReference type="PROSITE" id="PS00775">
    <property type="entry name" value="GLYCOSYL_HYDROL_F3"/>
    <property type="match status" value="1"/>
</dbReference>
<dbReference type="PRINTS" id="PR00133">
    <property type="entry name" value="GLHYDRLASE3"/>
</dbReference>
<sequence>MIQDVKRNVDQLLSQMTLEEKVALVSGADMWKTRAIERLGVDSIYMYDGTNGIRKTQDTNELGIFEDAGNIPATCFPTGSALGSSWNVELLEEIGIALGIEGKHLDVNLLLGPGINMKRSPLGGRNFEYYSEDPCLSGELGAAFVNGLQSEGVGASLKHFACNNQETEKMAMSSEVDERTLREIYLNAFERVVAKANPWTIMCSYNLLNGQYTSENEHLEREILREEWGYEGVVMSDWTAVHNRIKALQVGLDLEMPGPALYNNSQLIKAIESGDLDIETLNQSVRRMLLLHEKVKSDQQAVKPCDWDAHHELAYRAAIECIVLLKNDRQVLPLQPKSLSKLAVIGQLAKAPRYQGGGSARVIPRRLDIPYEEIVRVNADRATLSFAPGYGNIDGIDEALIAESVAIAAQSDAALLFVGMPEGTESEGFDGVKIDLPLQQVKLIQAVAAVQPNCIVILSNGSAIAMEPWLHDVPAVVDMWLTGQAGGSAIADVLFGLGNPSGKLSETFPVKLSDNPSYLSFGGEGGKAVYAEGLFVGYRYYDKKELAPQFPFGHGLSYTTFEYSQLSVSGDAQEVSVTFRLRNTGSMKGQEVVQLYVRDEQCRWIRPMKELKAFRKLQLQPGEEAEITFSLEPRDFSYYDPEYKKWVADTGYFEIFIGSSSQDLRLSHRIHLDFPDVRSNGYHEYSLLKEWIDNPQALKVLNRALMELNRSSKDQVSLDEPMLISFFGDAPLIKLFQMYGQDWLINQSPEQYVRQMIQEYELHSINRLNTKTRA</sequence>
<evidence type="ECO:0000256" key="2">
    <source>
        <dbReference type="ARBA" id="ARBA00022801"/>
    </source>
</evidence>
<dbReference type="InterPro" id="IPR050288">
    <property type="entry name" value="Cellulose_deg_GH3"/>
</dbReference>
<keyword evidence="4" id="KW-0326">Glycosidase</keyword>
<dbReference type="Pfam" id="PF14310">
    <property type="entry name" value="Fn3-like"/>
    <property type="match status" value="1"/>
</dbReference>
<evidence type="ECO:0000313" key="6">
    <source>
        <dbReference type="EMBL" id="BBH20341.1"/>
    </source>
</evidence>
<comment type="similarity">
    <text evidence="1 4">Belongs to the glycosyl hydrolase 3 family.</text>
</comment>
<feature type="domain" description="Fibronectin type III-like" evidence="5">
    <location>
        <begin position="591"/>
        <end position="661"/>
    </location>
</feature>
<keyword evidence="2 4" id="KW-0378">Hydrolase</keyword>
<dbReference type="GO" id="GO:0008422">
    <property type="term" value="F:beta-glucosidase activity"/>
    <property type="evidence" value="ECO:0007669"/>
    <property type="project" value="UniProtKB-ARBA"/>
</dbReference>
<dbReference type="Pfam" id="PF01915">
    <property type="entry name" value="Glyco_hydro_3_C"/>
    <property type="match status" value="1"/>
</dbReference>
<dbReference type="Pfam" id="PF00933">
    <property type="entry name" value="Glyco_hydro_3"/>
    <property type="match status" value="1"/>
</dbReference>
<dbReference type="InterPro" id="IPR026891">
    <property type="entry name" value="Fn3-like"/>
</dbReference>
<keyword evidence="3" id="KW-0119">Carbohydrate metabolism</keyword>
<dbReference type="Gene3D" id="2.60.40.10">
    <property type="entry name" value="Immunoglobulins"/>
    <property type="match status" value="1"/>
</dbReference>
<dbReference type="InterPro" id="IPR001764">
    <property type="entry name" value="Glyco_hydro_3_N"/>
</dbReference>
<dbReference type="InterPro" id="IPR013783">
    <property type="entry name" value="Ig-like_fold"/>
</dbReference>
<dbReference type="InterPro" id="IPR036962">
    <property type="entry name" value="Glyco_hydro_3_N_sf"/>
</dbReference>
<dbReference type="PANTHER" id="PTHR42715">
    <property type="entry name" value="BETA-GLUCOSIDASE"/>
    <property type="match status" value="1"/>
</dbReference>
<reference evidence="6 7" key="1">
    <citation type="submission" date="2018-11" db="EMBL/GenBank/DDBJ databases">
        <title>Complete genome sequence of Paenibacillus baekrokdamisoli strain KCTC 33723.</title>
        <authorList>
            <person name="Kang S.W."/>
            <person name="Lee K.C."/>
            <person name="Kim K.K."/>
            <person name="Kim J.S."/>
            <person name="Kim D.S."/>
            <person name="Ko S.H."/>
            <person name="Yang S.H."/>
            <person name="Lee J.S."/>
        </authorList>
    </citation>
    <scope>NUCLEOTIDE SEQUENCE [LARGE SCALE GENOMIC DNA]</scope>
    <source>
        <strain evidence="6 7">KCTC 33723</strain>
    </source>
</reference>
<dbReference type="Gene3D" id="3.40.50.1700">
    <property type="entry name" value="Glycoside hydrolase family 3 C-terminal domain"/>
    <property type="match status" value="1"/>
</dbReference>
<dbReference type="InterPro" id="IPR002772">
    <property type="entry name" value="Glyco_hydro_3_C"/>
</dbReference>
<dbReference type="Gene3D" id="3.20.20.300">
    <property type="entry name" value="Glycoside hydrolase, family 3, N-terminal domain"/>
    <property type="match status" value="1"/>
</dbReference>
<dbReference type="SMART" id="SM01217">
    <property type="entry name" value="Fn3_like"/>
    <property type="match status" value="1"/>
</dbReference>
<dbReference type="AlphaFoldDB" id="A0A3G9J3F4"/>
<name>A0A3G9J3F4_9BACL</name>
<dbReference type="SUPFAM" id="SSF51445">
    <property type="entry name" value="(Trans)glycosidases"/>
    <property type="match status" value="1"/>
</dbReference>
<keyword evidence="7" id="KW-1185">Reference proteome</keyword>
<accession>A0A3G9J3F4</accession>
<dbReference type="GO" id="GO:0005975">
    <property type="term" value="P:carbohydrate metabolic process"/>
    <property type="evidence" value="ECO:0007669"/>
    <property type="project" value="InterPro"/>
</dbReference>
<evidence type="ECO:0000256" key="3">
    <source>
        <dbReference type="ARBA" id="ARBA00023277"/>
    </source>
</evidence>
<dbReference type="InterPro" id="IPR036881">
    <property type="entry name" value="Glyco_hydro_3_C_sf"/>
</dbReference>
<dbReference type="InterPro" id="IPR017853">
    <property type="entry name" value="GH"/>
</dbReference>
<proteinExistence type="inferred from homology"/>
<dbReference type="KEGG" id="pbk:Back11_16860"/>
<organism evidence="6 7">
    <name type="scientific">Paenibacillus baekrokdamisoli</name>
    <dbReference type="NCBI Taxonomy" id="1712516"/>
    <lineage>
        <taxon>Bacteria</taxon>
        <taxon>Bacillati</taxon>
        <taxon>Bacillota</taxon>
        <taxon>Bacilli</taxon>
        <taxon>Bacillales</taxon>
        <taxon>Paenibacillaceae</taxon>
        <taxon>Paenibacillus</taxon>
    </lineage>
</organism>
<dbReference type="SUPFAM" id="SSF52279">
    <property type="entry name" value="Beta-D-glucan exohydrolase, C-terminal domain"/>
    <property type="match status" value="1"/>
</dbReference>